<evidence type="ECO:0008006" key="7">
    <source>
        <dbReference type="Google" id="ProtNLM"/>
    </source>
</evidence>
<name>A0A6G1IPT5_9PLEO</name>
<evidence type="ECO:0000256" key="3">
    <source>
        <dbReference type="ARBA" id="ARBA00022777"/>
    </source>
</evidence>
<dbReference type="AlphaFoldDB" id="A0A6G1IPT5"/>
<keyword evidence="3 4" id="KW-0418">Kinase</keyword>
<keyword evidence="2" id="KW-0547">Nucleotide-binding</keyword>
<feature type="non-terminal residue" evidence="5">
    <location>
        <position position="105"/>
    </location>
</feature>
<comment type="similarity">
    <text evidence="4">Belongs to the adenylate kinase family.</text>
</comment>
<dbReference type="PRINTS" id="PR00094">
    <property type="entry name" value="ADENYLTKNASE"/>
</dbReference>
<gene>
    <name evidence="5" type="ORF">K458DRAFT_243523</name>
</gene>
<dbReference type="Proteomes" id="UP000799291">
    <property type="component" value="Unassembled WGS sequence"/>
</dbReference>
<proteinExistence type="inferred from homology"/>
<dbReference type="PANTHER" id="PTHR23359">
    <property type="entry name" value="NUCLEOTIDE KINASE"/>
    <property type="match status" value="1"/>
</dbReference>
<dbReference type="SUPFAM" id="SSF52540">
    <property type="entry name" value="P-loop containing nucleoside triphosphate hydrolases"/>
    <property type="match status" value="1"/>
</dbReference>
<organism evidence="5 6">
    <name type="scientific">Lentithecium fluviatile CBS 122367</name>
    <dbReference type="NCBI Taxonomy" id="1168545"/>
    <lineage>
        <taxon>Eukaryota</taxon>
        <taxon>Fungi</taxon>
        <taxon>Dikarya</taxon>
        <taxon>Ascomycota</taxon>
        <taxon>Pezizomycotina</taxon>
        <taxon>Dothideomycetes</taxon>
        <taxon>Pleosporomycetidae</taxon>
        <taxon>Pleosporales</taxon>
        <taxon>Massarineae</taxon>
        <taxon>Lentitheciaceae</taxon>
        <taxon>Lentithecium</taxon>
    </lineage>
</organism>
<dbReference type="PROSITE" id="PS00113">
    <property type="entry name" value="ADENYLATE_KINASE"/>
    <property type="match status" value="1"/>
</dbReference>
<dbReference type="InterPro" id="IPR027417">
    <property type="entry name" value="P-loop_NTPase"/>
</dbReference>
<dbReference type="OrthoDB" id="442176at2759"/>
<evidence type="ECO:0000256" key="4">
    <source>
        <dbReference type="RuleBase" id="RU003330"/>
    </source>
</evidence>
<evidence type="ECO:0000256" key="1">
    <source>
        <dbReference type="ARBA" id="ARBA00022679"/>
    </source>
</evidence>
<sequence>PSQYVSVLGRPRSRKGTQCNHLEEMFLCAHFSVGDLLRAEAANPDSPYRTVIEENMRLGRFGPKEITVETLSRNIGQVLENGVQTFFLDGFPRRLEQAEYFEEHV</sequence>
<keyword evidence="6" id="KW-1185">Reference proteome</keyword>
<dbReference type="EMBL" id="MU005600">
    <property type="protein sequence ID" value="KAF2679889.1"/>
    <property type="molecule type" value="Genomic_DNA"/>
</dbReference>
<evidence type="ECO:0000313" key="6">
    <source>
        <dbReference type="Proteomes" id="UP000799291"/>
    </source>
</evidence>
<protein>
    <recommendedName>
        <fullName evidence="7">Adenylate kinase</fullName>
    </recommendedName>
</protein>
<dbReference type="Gene3D" id="3.40.50.300">
    <property type="entry name" value="P-loop containing nucleotide triphosphate hydrolases"/>
    <property type="match status" value="1"/>
</dbReference>
<dbReference type="GO" id="GO:0005524">
    <property type="term" value="F:ATP binding"/>
    <property type="evidence" value="ECO:0007669"/>
    <property type="project" value="InterPro"/>
</dbReference>
<feature type="non-terminal residue" evidence="5">
    <location>
        <position position="1"/>
    </location>
</feature>
<dbReference type="InterPro" id="IPR033690">
    <property type="entry name" value="Adenylat_kinase_CS"/>
</dbReference>
<reference evidence="5" key="1">
    <citation type="journal article" date="2020" name="Stud. Mycol.">
        <title>101 Dothideomycetes genomes: a test case for predicting lifestyles and emergence of pathogens.</title>
        <authorList>
            <person name="Haridas S."/>
            <person name="Albert R."/>
            <person name="Binder M."/>
            <person name="Bloem J."/>
            <person name="Labutti K."/>
            <person name="Salamov A."/>
            <person name="Andreopoulos B."/>
            <person name="Baker S."/>
            <person name="Barry K."/>
            <person name="Bills G."/>
            <person name="Bluhm B."/>
            <person name="Cannon C."/>
            <person name="Castanera R."/>
            <person name="Culley D."/>
            <person name="Daum C."/>
            <person name="Ezra D."/>
            <person name="Gonzalez J."/>
            <person name="Henrissat B."/>
            <person name="Kuo A."/>
            <person name="Liang C."/>
            <person name="Lipzen A."/>
            <person name="Lutzoni F."/>
            <person name="Magnuson J."/>
            <person name="Mondo S."/>
            <person name="Nolan M."/>
            <person name="Ohm R."/>
            <person name="Pangilinan J."/>
            <person name="Park H.-J."/>
            <person name="Ramirez L."/>
            <person name="Alfaro M."/>
            <person name="Sun H."/>
            <person name="Tritt A."/>
            <person name="Yoshinaga Y."/>
            <person name="Zwiers L.-H."/>
            <person name="Turgeon B."/>
            <person name="Goodwin S."/>
            <person name="Spatafora J."/>
            <person name="Crous P."/>
            <person name="Grigoriev I."/>
        </authorList>
    </citation>
    <scope>NUCLEOTIDE SEQUENCE</scope>
    <source>
        <strain evidence="5">CBS 122367</strain>
    </source>
</reference>
<dbReference type="InterPro" id="IPR000850">
    <property type="entry name" value="Adenylat/UMP-CMP_kin"/>
</dbReference>
<dbReference type="GO" id="GO:0019205">
    <property type="term" value="F:nucleobase-containing compound kinase activity"/>
    <property type="evidence" value="ECO:0007669"/>
    <property type="project" value="InterPro"/>
</dbReference>
<evidence type="ECO:0000256" key="2">
    <source>
        <dbReference type="ARBA" id="ARBA00022741"/>
    </source>
</evidence>
<dbReference type="Pfam" id="PF00406">
    <property type="entry name" value="ADK"/>
    <property type="match status" value="1"/>
</dbReference>
<dbReference type="GO" id="GO:0006139">
    <property type="term" value="P:nucleobase-containing compound metabolic process"/>
    <property type="evidence" value="ECO:0007669"/>
    <property type="project" value="InterPro"/>
</dbReference>
<keyword evidence="1 4" id="KW-0808">Transferase</keyword>
<accession>A0A6G1IPT5</accession>
<evidence type="ECO:0000313" key="5">
    <source>
        <dbReference type="EMBL" id="KAF2679889.1"/>
    </source>
</evidence>